<reference evidence="3 4" key="1">
    <citation type="submission" date="2024-04" db="EMBL/GenBank/DDBJ databases">
        <title>Genome assembly C_amara_ONT_v2.</title>
        <authorList>
            <person name="Yant L."/>
            <person name="Moore C."/>
            <person name="Slenker M."/>
        </authorList>
    </citation>
    <scope>NUCLEOTIDE SEQUENCE [LARGE SCALE GENOMIC DNA]</scope>
    <source>
        <tissue evidence="3">Leaf</tissue>
    </source>
</reference>
<organism evidence="3 4">
    <name type="scientific">Cardamine amara subsp. amara</name>
    <dbReference type="NCBI Taxonomy" id="228776"/>
    <lineage>
        <taxon>Eukaryota</taxon>
        <taxon>Viridiplantae</taxon>
        <taxon>Streptophyta</taxon>
        <taxon>Embryophyta</taxon>
        <taxon>Tracheophyta</taxon>
        <taxon>Spermatophyta</taxon>
        <taxon>Magnoliopsida</taxon>
        <taxon>eudicotyledons</taxon>
        <taxon>Gunneridae</taxon>
        <taxon>Pentapetalae</taxon>
        <taxon>rosids</taxon>
        <taxon>malvids</taxon>
        <taxon>Brassicales</taxon>
        <taxon>Brassicaceae</taxon>
        <taxon>Cardamineae</taxon>
        <taxon>Cardamine</taxon>
    </lineage>
</organism>
<gene>
    <name evidence="3" type="ORF">V5N11_027213</name>
</gene>
<dbReference type="PANTHER" id="PTHR28626">
    <property type="entry name" value="SRR1-LIKE PROTEIN"/>
    <property type="match status" value="1"/>
</dbReference>
<sequence>MEISMKKVESSEYYKALLKQVKSPEVSNHIGLVLGSETQLLMVIYGIGSIESMENSRSQLSIAILMKKEFDWIDNNIQVFDPVLSATETSVRQSLGCTVLSVNEEARRKVVMPTLFYMPFCIYDLYDNLLQANLRMNSLSKMAIFGSSLSLSSFRHHLIQTTRLILAAGIITSEFAIHDTDDDYNAAFHNFSLHFFTTCN</sequence>
<feature type="domain" description="SRR1-like" evidence="2">
    <location>
        <begin position="41"/>
        <end position="195"/>
    </location>
</feature>
<name>A0ABD1AIQ4_CARAN</name>
<proteinExistence type="inferred from homology"/>
<comment type="similarity">
    <text evidence="1">Belongs to the SRR1 family.</text>
</comment>
<evidence type="ECO:0000313" key="4">
    <source>
        <dbReference type="Proteomes" id="UP001558713"/>
    </source>
</evidence>
<comment type="caution">
    <text evidence="3">The sequence shown here is derived from an EMBL/GenBank/DDBJ whole genome shotgun (WGS) entry which is preliminary data.</text>
</comment>
<evidence type="ECO:0000256" key="1">
    <source>
        <dbReference type="ARBA" id="ARBA00009856"/>
    </source>
</evidence>
<dbReference type="AlphaFoldDB" id="A0ABD1AIQ4"/>
<dbReference type="Proteomes" id="UP001558713">
    <property type="component" value="Unassembled WGS sequence"/>
</dbReference>
<dbReference type="EMBL" id="JBANAX010000497">
    <property type="protein sequence ID" value="KAL1206651.1"/>
    <property type="molecule type" value="Genomic_DNA"/>
</dbReference>
<dbReference type="InterPro" id="IPR040044">
    <property type="entry name" value="SRR1L"/>
</dbReference>
<dbReference type="Pfam" id="PF07985">
    <property type="entry name" value="SRR1"/>
    <property type="match status" value="1"/>
</dbReference>
<keyword evidence="4" id="KW-1185">Reference proteome</keyword>
<dbReference type="PANTHER" id="PTHR28626:SF3">
    <property type="entry name" value="SRR1-LIKE PROTEIN"/>
    <property type="match status" value="1"/>
</dbReference>
<evidence type="ECO:0000313" key="3">
    <source>
        <dbReference type="EMBL" id="KAL1206651.1"/>
    </source>
</evidence>
<dbReference type="InterPro" id="IPR012942">
    <property type="entry name" value="SRR1-like"/>
</dbReference>
<protein>
    <submittedName>
        <fullName evidence="3">Protein SENSITIVITY TO RED LIGHT REDUCED 1</fullName>
    </submittedName>
</protein>
<evidence type="ECO:0000259" key="2">
    <source>
        <dbReference type="Pfam" id="PF07985"/>
    </source>
</evidence>
<accession>A0ABD1AIQ4</accession>